<dbReference type="Proteomes" id="UP000239711">
    <property type="component" value="Unassembled WGS sequence"/>
</dbReference>
<dbReference type="AlphaFoldDB" id="A0A2S9IWS7"/>
<dbReference type="OrthoDB" id="711499at2"/>
<gene>
    <name evidence="1" type="ORF">C5745_18965</name>
</gene>
<organism evidence="1 2">
    <name type="scientific">Sphingobacterium haloxyli</name>
    <dbReference type="NCBI Taxonomy" id="2100533"/>
    <lineage>
        <taxon>Bacteria</taxon>
        <taxon>Pseudomonadati</taxon>
        <taxon>Bacteroidota</taxon>
        <taxon>Sphingobacteriia</taxon>
        <taxon>Sphingobacteriales</taxon>
        <taxon>Sphingobacteriaceae</taxon>
        <taxon>Sphingobacterium</taxon>
    </lineage>
</organism>
<sequence length="66" mass="7735">MTNERVCIYAKDISTLLGKSYKQAVRLLRTMKDAYGKDAKQYITLEEFSKYTGINIETVRKHCSRR</sequence>
<reference evidence="1 2" key="1">
    <citation type="submission" date="2018-02" db="EMBL/GenBank/DDBJ databases">
        <title>The draft genome of Sphingobacterium sp. 5JN-11.</title>
        <authorList>
            <person name="Liu L."/>
            <person name="Li L."/>
            <person name="Liang L."/>
            <person name="Zhang X."/>
            <person name="Wang T."/>
        </authorList>
    </citation>
    <scope>NUCLEOTIDE SEQUENCE [LARGE SCALE GENOMIC DNA]</scope>
    <source>
        <strain evidence="1 2">5JN-11</strain>
    </source>
</reference>
<evidence type="ECO:0000313" key="2">
    <source>
        <dbReference type="Proteomes" id="UP000239711"/>
    </source>
</evidence>
<dbReference type="RefSeq" id="WP_133166398.1">
    <property type="nucleotide sequence ID" value="NZ_PVBQ01000024.1"/>
</dbReference>
<comment type="caution">
    <text evidence="1">The sequence shown here is derived from an EMBL/GenBank/DDBJ whole genome shotgun (WGS) entry which is preliminary data.</text>
</comment>
<evidence type="ECO:0000313" key="1">
    <source>
        <dbReference type="EMBL" id="PRD44984.1"/>
    </source>
</evidence>
<accession>A0A2S9IWS7</accession>
<protein>
    <submittedName>
        <fullName evidence="1">Uncharacterized protein</fullName>
    </submittedName>
</protein>
<dbReference type="EMBL" id="PVBQ01000024">
    <property type="protein sequence ID" value="PRD44984.1"/>
    <property type="molecule type" value="Genomic_DNA"/>
</dbReference>
<name>A0A2S9IWS7_9SPHI</name>
<proteinExistence type="predicted"/>
<keyword evidence="2" id="KW-1185">Reference proteome</keyword>